<keyword evidence="2" id="KW-1185">Reference proteome</keyword>
<protein>
    <submittedName>
        <fullName evidence="1">Uncharacterized protein</fullName>
    </submittedName>
</protein>
<accession>A0A9X9Q8M6</accession>
<name>A0A9X9Q8M6_GULGU</name>
<gene>
    <name evidence="1" type="ORF">BN2614_LOCUS6</name>
</gene>
<dbReference type="AlphaFoldDB" id="A0A9X9Q8M6"/>
<sequence length="81" mass="8609">MSGPAKSLRWMLCPEKHTYWLGLGVGVGDLSSPGCPRVMPVPRQVAKGPARLGGVLQEDMPCLRDSLRATLGSRSGLLGHV</sequence>
<proteinExistence type="predicted"/>
<comment type="caution">
    <text evidence="1">The sequence shown here is derived from an EMBL/GenBank/DDBJ whole genome shotgun (WGS) entry which is preliminary data.</text>
</comment>
<evidence type="ECO:0000313" key="1">
    <source>
        <dbReference type="EMBL" id="VCX39353.1"/>
    </source>
</evidence>
<dbReference type="Proteomes" id="UP000269945">
    <property type="component" value="Unassembled WGS sequence"/>
</dbReference>
<feature type="non-terminal residue" evidence="1">
    <location>
        <position position="81"/>
    </location>
</feature>
<reference evidence="1 2" key="1">
    <citation type="submission" date="2018-10" db="EMBL/GenBank/DDBJ databases">
        <authorList>
            <person name="Ekblom R."/>
            <person name="Jareborg N."/>
        </authorList>
    </citation>
    <scope>NUCLEOTIDE SEQUENCE [LARGE SCALE GENOMIC DNA]</scope>
    <source>
        <tissue evidence="1">Muscle</tissue>
    </source>
</reference>
<evidence type="ECO:0000313" key="2">
    <source>
        <dbReference type="Proteomes" id="UP000269945"/>
    </source>
</evidence>
<dbReference type="EMBL" id="CYRY02044418">
    <property type="protein sequence ID" value="VCX39353.1"/>
    <property type="molecule type" value="Genomic_DNA"/>
</dbReference>
<organism evidence="1 2">
    <name type="scientific">Gulo gulo</name>
    <name type="common">Wolverine</name>
    <name type="synonym">Gluton</name>
    <dbReference type="NCBI Taxonomy" id="48420"/>
    <lineage>
        <taxon>Eukaryota</taxon>
        <taxon>Metazoa</taxon>
        <taxon>Chordata</taxon>
        <taxon>Craniata</taxon>
        <taxon>Vertebrata</taxon>
        <taxon>Euteleostomi</taxon>
        <taxon>Mammalia</taxon>
        <taxon>Eutheria</taxon>
        <taxon>Laurasiatheria</taxon>
        <taxon>Carnivora</taxon>
        <taxon>Caniformia</taxon>
        <taxon>Musteloidea</taxon>
        <taxon>Mustelidae</taxon>
        <taxon>Guloninae</taxon>
        <taxon>Gulo</taxon>
    </lineage>
</organism>